<proteinExistence type="predicted"/>
<dbReference type="AlphaFoldDB" id="A0A1H3WJP4"/>
<dbReference type="NCBIfam" id="NF007800">
    <property type="entry name" value="PRK10506.1"/>
    <property type="match status" value="1"/>
</dbReference>
<dbReference type="Proteomes" id="UP000187280">
    <property type="component" value="Unassembled WGS sequence"/>
</dbReference>
<dbReference type="SUPFAM" id="SSF54523">
    <property type="entry name" value="Pili subunits"/>
    <property type="match status" value="1"/>
</dbReference>
<dbReference type="Pfam" id="PF07963">
    <property type="entry name" value="N_methyl"/>
    <property type="match status" value="1"/>
</dbReference>
<keyword evidence="4" id="KW-0812">Transmembrane</keyword>
<evidence type="ECO:0000313" key="6">
    <source>
        <dbReference type="Proteomes" id="UP000187280"/>
    </source>
</evidence>
<keyword evidence="3" id="KW-0653">Protein transport</keyword>
<evidence type="ECO:0000256" key="4">
    <source>
        <dbReference type="SAM" id="Phobius"/>
    </source>
</evidence>
<dbReference type="InterPro" id="IPR012902">
    <property type="entry name" value="N_methyl_site"/>
</dbReference>
<dbReference type="STRING" id="71657.SAMN02982996_00497"/>
<gene>
    <name evidence="5" type="ORF">SAMN02982996_00497</name>
</gene>
<comment type="subcellular location">
    <subcellularLocation>
        <location evidence="1">Membrane</location>
        <topology evidence="1">Single-pass membrane protein</topology>
    </subcellularLocation>
</comment>
<evidence type="ECO:0000256" key="1">
    <source>
        <dbReference type="ARBA" id="ARBA00004167"/>
    </source>
</evidence>
<keyword evidence="4" id="KW-1133">Transmembrane helix</keyword>
<feature type="transmembrane region" description="Helical" evidence="4">
    <location>
        <begin position="52"/>
        <end position="76"/>
    </location>
</feature>
<evidence type="ECO:0000256" key="2">
    <source>
        <dbReference type="ARBA" id="ARBA00022448"/>
    </source>
</evidence>
<dbReference type="GO" id="GO:0015031">
    <property type="term" value="P:protein transport"/>
    <property type="evidence" value="ECO:0007669"/>
    <property type="project" value="UniProtKB-KW"/>
</dbReference>
<accession>A0A1H3WJP4</accession>
<reference evidence="5 6" key="1">
    <citation type="submission" date="2016-10" db="EMBL/GenBank/DDBJ databases">
        <authorList>
            <person name="de Groot N.N."/>
        </authorList>
    </citation>
    <scope>NUCLEOTIDE SEQUENCE [LARGE SCALE GENOMIC DNA]</scope>
    <source>
        <strain evidence="5 6">ATCC 29281</strain>
    </source>
</reference>
<dbReference type="InterPro" id="IPR045584">
    <property type="entry name" value="Pilin-like"/>
</dbReference>
<dbReference type="GO" id="GO:0016020">
    <property type="term" value="C:membrane"/>
    <property type="evidence" value="ECO:0007669"/>
    <property type="project" value="UniProtKB-SubCell"/>
</dbReference>
<keyword evidence="4" id="KW-0472">Membrane</keyword>
<dbReference type="EMBL" id="FNQS01000001">
    <property type="protein sequence ID" value="SDZ86624.1"/>
    <property type="molecule type" value="Genomic_DNA"/>
</dbReference>
<sequence>MRTASHLKSNKLFSLQKIYAALRKADTILLSEIGIVATLSDMKKCNGWQQGFTLLELVMVIAVISLLVGAGLHSWLGYRQAMLLEQNARQLLSVVGRIQTQANWRNETLIARIQRVGERWCVGPGTSSSDCPAGSALFFIPTSRDVELVDATAQQFAFFGLRHTAQSGHLTLGNAAGRIRLVLSVRGRLRLCSEGRSLLGTPLC</sequence>
<evidence type="ECO:0000313" key="5">
    <source>
        <dbReference type="EMBL" id="SDZ86624.1"/>
    </source>
</evidence>
<evidence type="ECO:0000256" key="3">
    <source>
        <dbReference type="ARBA" id="ARBA00022927"/>
    </source>
</evidence>
<organism evidence="5 6">
    <name type="scientific">Lonsdalea quercina</name>
    <dbReference type="NCBI Taxonomy" id="71657"/>
    <lineage>
        <taxon>Bacteria</taxon>
        <taxon>Pseudomonadati</taxon>
        <taxon>Pseudomonadota</taxon>
        <taxon>Gammaproteobacteria</taxon>
        <taxon>Enterobacterales</taxon>
        <taxon>Pectobacteriaceae</taxon>
        <taxon>Lonsdalea</taxon>
    </lineage>
</organism>
<protein>
    <submittedName>
        <fullName evidence="5">Prepilin peptidase dependent protein A</fullName>
    </submittedName>
</protein>
<keyword evidence="2" id="KW-0813">Transport</keyword>
<dbReference type="NCBIfam" id="TIGR02532">
    <property type="entry name" value="IV_pilin_GFxxxE"/>
    <property type="match status" value="1"/>
</dbReference>
<dbReference type="eggNOG" id="COG2165">
    <property type="taxonomic scope" value="Bacteria"/>
</dbReference>
<name>A0A1H3WJP4_9GAMM</name>
<keyword evidence="6" id="KW-1185">Reference proteome</keyword>